<dbReference type="GeneID" id="64671888"/>
<sequence length="210" mass="23690">MVISSVAELMDSPLVDTLDTVYENFSWPAKKLLRGRVLEGMKFAYEEKEMDSITWGLPLPSPSSSMMNEIHDTAFSPILVEHAQMGLIEATKAQERGTWGRGCLPVSPPKDMPSPPPGEQEISGDVWVSQHQEKHEMKFSNQTHRTQCTLTLWIFVHLEAEYATGQQDPSLSKKKETMDRTTIRQRWFGALRREEAAAAANTAIKKLALF</sequence>
<dbReference type="AlphaFoldDB" id="A0AAD4DWH6"/>
<keyword evidence="2" id="KW-1185">Reference proteome</keyword>
<evidence type="ECO:0000313" key="2">
    <source>
        <dbReference type="Proteomes" id="UP001195769"/>
    </source>
</evidence>
<gene>
    <name evidence="1" type="ORF">F5891DRAFT_985441</name>
</gene>
<evidence type="ECO:0000313" key="1">
    <source>
        <dbReference type="EMBL" id="KAG1893898.1"/>
    </source>
</evidence>
<proteinExistence type="predicted"/>
<accession>A0AAD4DWH6</accession>
<organism evidence="1 2">
    <name type="scientific">Suillus fuscotomentosus</name>
    <dbReference type="NCBI Taxonomy" id="1912939"/>
    <lineage>
        <taxon>Eukaryota</taxon>
        <taxon>Fungi</taxon>
        <taxon>Dikarya</taxon>
        <taxon>Basidiomycota</taxon>
        <taxon>Agaricomycotina</taxon>
        <taxon>Agaricomycetes</taxon>
        <taxon>Agaricomycetidae</taxon>
        <taxon>Boletales</taxon>
        <taxon>Suillineae</taxon>
        <taxon>Suillaceae</taxon>
        <taxon>Suillus</taxon>
    </lineage>
</organism>
<dbReference type="Proteomes" id="UP001195769">
    <property type="component" value="Unassembled WGS sequence"/>
</dbReference>
<reference evidence="1" key="1">
    <citation type="journal article" date="2020" name="New Phytol.">
        <title>Comparative genomics reveals dynamic genome evolution in host specialist ectomycorrhizal fungi.</title>
        <authorList>
            <person name="Lofgren L.A."/>
            <person name="Nguyen N.H."/>
            <person name="Vilgalys R."/>
            <person name="Ruytinx J."/>
            <person name="Liao H.L."/>
            <person name="Branco S."/>
            <person name="Kuo A."/>
            <person name="LaButti K."/>
            <person name="Lipzen A."/>
            <person name="Andreopoulos W."/>
            <person name="Pangilinan J."/>
            <person name="Riley R."/>
            <person name="Hundley H."/>
            <person name="Na H."/>
            <person name="Barry K."/>
            <person name="Grigoriev I.V."/>
            <person name="Stajich J.E."/>
            <person name="Kennedy P.G."/>
        </authorList>
    </citation>
    <scope>NUCLEOTIDE SEQUENCE</scope>
    <source>
        <strain evidence="1">FC203</strain>
    </source>
</reference>
<protein>
    <submittedName>
        <fullName evidence="1">Uncharacterized protein</fullName>
    </submittedName>
</protein>
<dbReference type="RefSeq" id="XP_041219474.1">
    <property type="nucleotide sequence ID" value="XM_041377590.1"/>
</dbReference>
<comment type="caution">
    <text evidence="1">The sequence shown here is derived from an EMBL/GenBank/DDBJ whole genome shotgun (WGS) entry which is preliminary data.</text>
</comment>
<name>A0AAD4DWH6_9AGAM</name>
<dbReference type="EMBL" id="JABBWK010000088">
    <property type="protein sequence ID" value="KAG1893898.1"/>
    <property type="molecule type" value="Genomic_DNA"/>
</dbReference>